<dbReference type="PRINTS" id="PR00103">
    <property type="entry name" value="CAMPKINASE"/>
</dbReference>
<evidence type="ECO:0000256" key="5">
    <source>
        <dbReference type="ARBA" id="ARBA00022741"/>
    </source>
</evidence>
<keyword evidence="5 7" id="KW-0547">Nucleotide-binding</keyword>
<proteinExistence type="inferred from homology"/>
<dbReference type="PANTHER" id="PTHR11635">
    <property type="entry name" value="CAMP-DEPENDENT PROTEIN KINASE REGULATORY CHAIN"/>
    <property type="match status" value="1"/>
</dbReference>
<dbReference type="PIRSF" id="PIRSF000548">
    <property type="entry name" value="PK_regulatory"/>
    <property type="match status" value="1"/>
</dbReference>
<name>A0A813KDB6_POLGL</name>
<dbReference type="GO" id="GO:0034236">
    <property type="term" value="F:protein kinase A catalytic subunit binding"/>
    <property type="evidence" value="ECO:0007669"/>
    <property type="project" value="TreeGrafter"/>
</dbReference>
<dbReference type="Gene3D" id="2.60.120.10">
    <property type="entry name" value="Jelly Rolls"/>
    <property type="match status" value="2"/>
</dbReference>
<dbReference type="SMART" id="SM00100">
    <property type="entry name" value="cNMP"/>
    <property type="match status" value="2"/>
</dbReference>
<dbReference type="GO" id="GO:0004862">
    <property type="term" value="F:cAMP-dependent protein kinase inhibitor activity"/>
    <property type="evidence" value="ECO:0007669"/>
    <property type="project" value="TreeGrafter"/>
</dbReference>
<dbReference type="GO" id="GO:0005829">
    <property type="term" value="C:cytosol"/>
    <property type="evidence" value="ECO:0007669"/>
    <property type="project" value="TreeGrafter"/>
</dbReference>
<evidence type="ECO:0000256" key="8">
    <source>
        <dbReference type="SAM" id="MobiDB-lite"/>
    </source>
</evidence>
<feature type="region of interest" description="Disordered" evidence="8">
    <location>
        <begin position="91"/>
        <end position="131"/>
    </location>
</feature>
<dbReference type="SUPFAM" id="SSF51206">
    <property type="entry name" value="cAMP-binding domain-like"/>
    <property type="match status" value="2"/>
</dbReference>
<dbReference type="EMBL" id="CAJNNW010028443">
    <property type="protein sequence ID" value="CAE8696113.1"/>
    <property type="molecule type" value="Genomic_DNA"/>
</dbReference>
<comment type="similarity">
    <text evidence="1">Belongs to the cAMP-dependent kinase regulatory chain family.</text>
</comment>
<feature type="domain" description="Cyclic nucleotide-binding" evidence="9">
    <location>
        <begin position="291"/>
        <end position="410"/>
    </location>
</feature>
<dbReference type="AlphaFoldDB" id="A0A813KDB6"/>
<keyword evidence="3 7" id="KW-0116">cAMP-binding</keyword>
<dbReference type="EMBL" id="CAJNNW010018419">
    <property type="protein sequence ID" value="CAE8662858.1"/>
    <property type="molecule type" value="Genomic_DNA"/>
</dbReference>
<dbReference type="CDD" id="cd00038">
    <property type="entry name" value="CAP_ED"/>
    <property type="match status" value="2"/>
</dbReference>
<dbReference type="Proteomes" id="UP000654075">
    <property type="component" value="Unassembled WGS sequence"/>
</dbReference>
<dbReference type="Pfam" id="PF00027">
    <property type="entry name" value="cNMP_binding"/>
    <property type="match status" value="2"/>
</dbReference>
<dbReference type="PROSITE" id="PS50042">
    <property type="entry name" value="CNMP_BINDING_3"/>
    <property type="match status" value="2"/>
</dbReference>
<keyword evidence="4" id="KW-0677">Repeat</keyword>
<evidence type="ECO:0000313" key="11">
    <source>
        <dbReference type="EMBL" id="CAE8662858.1"/>
    </source>
</evidence>
<feature type="compositionally biased region" description="Acidic residues" evidence="8">
    <location>
        <begin position="99"/>
        <end position="116"/>
    </location>
</feature>
<evidence type="ECO:0000313" key="12">
    <source>
        <dbReference type="EMBL" id="CAE8696113.1"/>
    </source>
</evidence>
<dbReference type="EMBL" id="CAJNNV010026605">
    <property type="protein sequence ID" value="CAE8618611.1"/>
    <property type="molecule type" value="Genomic_DNA"/>
</dbReference>
<sequence>MARAAVEGLAFPDGKKEYIIDVLDPILEKMVQELLTNLPEEPTSFMIEYLKQKNSTSSGEVKFRSMADTNQALKKELESMRGFVSEVGEMVSARHQTDEKDEESAEDDDDEDEDEMPPPPPPGKMKARASVSAEAYGLWNQKKEFTAPKHPKSEDQTNRLRAILQNSFLFASLDAKDMDTTLLAMKEVQFEAGQKIIQEGDDGEVLFVIEAGAPVCKKLIDGEDKVVKQCGPGDVFGELALLYNCPRAASVEATDASTCWQLDRDTFNSIVKEAATKKTATYVDFLKGVSLFFTLDDYQRSQISDALKQETFEKDAFIVQQGEQGNNFYIVEEGSLVALKSKNGGEKAVVMKYGVGDYFGELALLKDQPRAASVQVTSDTAKLLVLDRRSFKKMLGPLQDLLGKKSSGYA</sequence>
<evidence type="ECO:0000256" key="6">
    <source>
        <dbReference type="ARBA" id="ARBA00023149"/>
    </source>
</evidence>
<dbReference type="InterPro" id="IPR050503">
    <property type="entry name" value="cAMP-dep_PK_reg_su-like"/>
</dbReference>
<dbReference type="Proteomes" id="UP000626109">
    <property type="component" value="Unassembled WGS sequence"/>
</dbReference>
<dbReference type="OrthoDB" id="417078at2759"/>
<dbReference type="OMA" id="QIEYHIS"/>
<protein>
    <recommendedName>
        <fullName evidence="9">Cyclic nucleotide-binding domain-containing protein</fullName>
    </recommendedName>
</protein>
<evidence type="ECO:0000256" key="3">
    <source>
        <dbReference type="ARBA" id="ARBA00022566"/>
    </source>
</evidence>
<dbReference type="InterPro" id="IPR014710">
    <property type="entry name" value="RmlC-like_jellyroll"/>
</dbReference>
<comment type="caution">
    <text evidence="12">The sequence shown here is derived from an EMBL/GenBank/DDBJ whole genome shotgun (WGS) entry which is preliminary data.</text>
</comment>
<evidence type="ECO:0000259" key="9">
    <source>
        <dbReference type="PROSITE" id="PS50042"/>
    </source>
</evidence>
<evidence type="ECO:0000313" key="10">
    <source>
        <dbReference type="EMBL" id="CAE8618611.1"/>
    </source>
</evidence>
<dbReference type="PROSITE" id="PS00889">
    <property type="entry name" value="CNMP_BINDING_2"/>
    <property type="match status" value="2"/>
</dbReference>
<evidence type="ECO:0000256" key="7">
    <source>
        <dbReference type="PIRSR" id="PIRSR000548-1"/>
    </source>
</evidence>
<reference evidence="12" key="1">
    <citation type="submission" date="2021-02" db="EMBL/GenBank/DDBJ databases">
        <authorList>
            <person name="Dougan E. K."/>
            <person name="Rhodes N."/>
            <person name="Thang M."/>
            <person name="Chan C."/>
        </authorList>
    </citation>
    <scope>NUCLEOTIDE SEQUENCE</scope>
</reference>
<dbReference type="GO" id="GO:0005952">
    <property type="term" value="C:cAMP-dependent protein kinase complex"/>
    <property type="evidence" value="ECO:0007669"/>
    <property type="project" value="InterPro"/>
</dbReference>
<keyword evidence="2" id="KW-0597">Phosphoprotein</keyword>
<feature type="binding site" evidence="7">
    <location>
        <position position="238"/>
    </location>
    <ligand>
        <name>3',5'-cyclic AMP</name>
        <dbReference type="ChEBI" id="CHEBI:58165"/>
        <label>1</label>
    </ligand>
</feature>
<dbReference type="InterPro" id="IPR018488">
    <property type="entry name" value="cNMP-bd_CS"/>
</dbReference>
<evidence type="ECO:0000256" key="4">
    <source>
        <dbReference type="ARBA" id="ARBA00022737"/>
    </source>
</evidence>
<dbReference type="InterPro" id="IPR018490">
    <property type="entry name" value="cNMP-bd_dom_sf"/>
</dbReference>
<dbReference type="PROSITE" id="PS00888">
    <property type="entry name" value="CNMP_BINDING_1"/>
    <property type="match status" value="2"/>
</dbReference>
<feature type="binding site" evidence="7">
    <location>
        <position position="247"/>
    </location>
    <ligand>
        <name>3',5'-cyclic AMP</name>
        <dbReference type="ChEBI" id="CHEBI:58165"/>
        <label>1</label>
    </ligand>
</feature>
<keyword evidence="14" id="KW-1185">Reference proteome</keyword>
<keyword evidence="6 7" id="KW-0114">cAMP</keyword>
<evidence type="ECO:0000256" key="2">
    <source>
        <dbReference type="ARBA" id="ARBA00022553"/>
    </source>
</evidence>
<organism evidence="12 13">
    <name type="scientific">Polarella glacialis</name>
    <name type="common">Dinoflagellate</name>
    <dbReference type="NCBI Taxonomy" id="89957"/>
    <lineage>
        <taxon>Eukaryota</taxon>
        <taxon>Sar</taxon>
        <taxon>Alveolata</taxon>
        <taxon>Dinophyceae</taxon>
        <taxon>Suessiales</taxon>
        <taxon>Suessiaceae</taxon>
        <taxon>Polarella</taxon>
    </lineage>
</organism>
<dbReference type="InterPro" id="IPR000595">
    <property type="entry name" value="cNMP-bd_dom"/>
</dbReference>
<evidence type="ECO:0000313" key="14">
    <source>
        <dbReference type="Proteomes" id="UP000654075"/>
    </source>
</evidence>
<dbReference type="PANTHER" id="PTHR11635:SF152">
    <property type="entry name" value="CAMP-DEPENDENT PROTEIN KINASE TYPE I REGULATORY SUBUNIT-RELATED"/>
    <property type="match status" value="1"/>
</dbReference>
<evidence type="ECO:0000256" key="1">
    <source>
        <dbReference type="ARBA" id="ARBA00005753"/>
    </source>
</evidence>
<dbReference type="GO" id="GO:0030552">
    <property type="term" value="F:cAMP binding"/>
    <property type="evidence" value="ECO:0007669"/>
    <property type="project" value="UniProtKB-KW"/>
</dbReference>
<evidence type="ECO:0000313" key="13">
    <source>
        <dbReference type="Proteomes" id="UP000626109"/>
    </source>
</evidence>
<feature type="binding site" evidence="7">
    <location>
        <position position="370"/>
    </location>
    <ligand>
        <name>3',5'-cyclic AMP</name>
        <dbReference type="ChEBI" id="CHEBI:58165"/>
        <label>2</label>
    </ligand>
</feature>
<feature type="binding site" evidence="7">
    <location>
        <position position="361"/>
    </location>
    <ligand>
        <name>3',5'-cyclic AMP</name>
        <dbReference type="ChEBI" id="CHEBI:58165"/>
        <label>2</label>
    </ligand>
</feature>
<dbReference type="InterPro" id="IPR012198">
    <property type="entry name" value="cAMP_dep_PK_reg_su"/>
</dbReference>
<feature type="domain" description="Cyclic nucleotide-binding" evidence="9">
    <location>
        <begin position="169"/>
        <end position="288"/>
    </location>
</feature>
<accession>A0A813KDB6</accession>
<gene>
    <name evidence="10" type="ORF">PGLA1383_LOCUS36223</name>
    <name evidence="11" type="ORF">PGLA2088_LOCUS15058</name>
    <name evidence="12" type="ORF">PGLA2088_LOCUS29690</name>
</gene>